<evidence type="ECO:0000256" key="1">
    <source>
        <dbReference type="ARBA" id="ARBA00004141"/>
    </source>
</evidence>
<keyword evidence="8" id="KW-0813">Transport</keyword>
<dbReference type="Proteomes" id="UP000521032">
    <property type="component" value="Unassembled WGS sequence"/>
</dbReference>
<feature type="transmembrane region" description="Helical" evidence="9">
    <location>
        <begin position="18"/>
        <end position="38"/>
    </location>
</feature>
<comment type="similarity">
    <text evidence="2 8">Belongs to the ABC-3 integral membrane protein family.</text>
</comment>
<dbReference type="InterPro" id="IPR037294">
    <property type="entry name" value="ABC_BtuC-like"/>
</dbReference>
<gene>
    <name evidence="10" type="primary">mntB_2</name>
    <name evidence="10" type="ORF">JEOSCH030_00029</name>
</gene>
<dbReference type="GO" id="GO:0010043">
    <property type="term" value="P:response to zinc ion"/>
    <property type="evidence" value="ECO:0007669"/>
    <property type="project" value="TreeGrafter"/>
</dbReference>
<evidence type="ECO:0000313" key="10">
    <source>
        <dbReference type="EMBL" id="CAD2070546.1"/>
    </source>
</evidence>
<dbReference type="AlphaFoldDB" id="A0A6V7QZW3"/>
<feature type="transmembrane region" description="Helical" evidence="9">
    <location>
        <begin position="174"/>
        <end position="191"/>
    </location>
</feature>
<sequence length="277" mass="29324">MISLFIEEVIQYGFFQKALLTGVAVGIVCGVIGCFIVLRGLALMGDAISHAILPGVAISYMLGINFFVGAAIVGLLAALGIGFINRNSIVKNDAAIGIVFSLFFAVGVLLIAKAKTAIDLTQILFGNVLTVSDTDRTMTLIIGGLVLLLVYVFYKELVLTSFDPVMAEASGMKVGIIHYLLMLMLTLVTVVSLQTVGVILVVSLLITPASTAYLLTHRMSTMIFLSAAIGAISAIVGLFFSFSFNLSSGPSIVVVATAIFILAFIFAPRRGLIAKYL</sequence>
<keyword evidence="11" id="KW-1185">Reference proteome</keyword>
<evidence type="ECO:0000256" key="3">
    <source>
        <dbReference type="ARBA" id="ARBA00022692"/>
    </source>
</evidence>
<comment type="subcellular location">
    <subcellularLocation>
        <location evidence="8">Cell membrane</location>
        <topology evidence="8">Multi-pass membrane protein</topology>
    </subcellularLocation>
    <subcellularLocation>
        <location evidence="1">Membrane</location>
        <topology evidence="1">Multi-pass membrane protein</topology>
    </subcellularLocation>
</comment>
<organism evidence="10 11">
    <name type="scientific">Phocicoccus schoeneichii</name>
    <dbReference type="NCBI Taxonomy" id="1812261"/>
    <lineage>
        <taxon>Bacteria</taxon>
        <taxon>Bacillati</taxon>
        <taxon>Bacillota</taxon>
        <taxon>Bacilli</taxon>
        <taxon>Bacillales</taxon>
        <taxon>Salinicoccaceae</taxon>
        <taxon>Phocicoccus</taxon>
    </lineage>
</organism>
<dbReference type="Gene3D" id="1.10.3470.10">
    <property type="entry name" value="ABC transporter involved in vitamin B12 uptake, BtuC"/>
    <property type="match status" value="1"/>
</dbReference>
<dbReference type="FunFam" id="1.10.3470.10:FF:000003">
    <property type="entry name" value="Iron ABC transporter permease SitD"/>
    <property type="match status" value="1"/>
</dbReference>
<keyword evidence="5 9" id="KW-0472">Membrane</keyword>
<evidence type="ECO:0000313" key="11">
    <source>
        <dbReference type="Proteomes" id="UP000521032"/>
    </source>
</evidence>
<feature type="transmembrane region" description="Helical" evidence="9">
    <location>
        <begin position="222"/>
        <end position="242"/>
    </location>
</feature>
<dbReference type="SUPFAM" id="SSF81345">
    <property type="entry name" value="ABC transporter involved in vitamin B12 uptake, BtuC"/>
    <property type="match status" value="1"/>
</dbReference>
<keyword evidence="3 8" id="KW-0812">Transmembrane</keyword>
<dbReference type="PANTHER" id="PTHR30477">
    <property type="entry name" value="ABC-TRANSPORTER METAL-BINDING PROTEIN"/>
    <property type="match status" value="1"/>
</dbReference>
<keyword evidence="4 9" id="KW-1133">Transmembrane helix</keyword>
<evidence type="ECO:0000256" key="5">
    <source>
        <dbReference type="ARBA" id="ARBA00023136"/>
    </source>
</evidence>
<evidence type="ECO:0000256" key="4">
    <source>
        <dbReference type="ARBA" id="ARBA00022989"/>
    </source>
</evidence>
<accession>A0A6V7QZW3</accession>
<evidence type="ECO:0000256" key="6">
    <source>
        <dbReference type="ARBA" id="ARBA00057828"/>
    </source>
</evidence>
<feature type="transmembrane region" description="Helical" evidence="9">
    <location>
        <begin position="58"/>
        <end position="82"/>
    </location>
</feature>
<dbReference type="RefSeq" id="WP_186084302.1">
    <property type="nucleotide sequence ID" value="NZ_BMDB01000003.1"/>
</dbReference>
<dbReference type="CDD" id="cd06550">
    <property type="entry name" value="TM_ABC_iron-siderophores_like"/>
    <property type="match status" value="1"/>
</dbReference>
<dbReference type="InterPro" id="IPR001626">
    <property type="entry name" value="ABC_TroCD"/>
</dbReference>
<proteinExistence type="inferred from homology"/>
<dbReference type="Pfam" id="PF00950">
    <property type="entry name" value="ABC-3"/>
    <property type="match status" value="1"/>
</dbReference>
<evidence type="ECO:0000256" key="8">
    <source>
        <dbReference type="RuleBase" id="RU003943"/>
    </source>
</evidence>
<comment type="caution">
    <text evidence="10">The sequence shown here is derived from an EMBL/GenBank/DDBJ whole genome shotgun (WGS) entry which is preliminary data.</text>
</comment>
<comment type="function">
    <text evidence="6">This protein is probably a component of a manganese permease, a binding protein-dependent, ATP-driven transport system.</text>
</comment>
<name>A0A6V7QZW3_9BACL</name>
<reference evidence="10 11" key="1">
    <citation type="submission" date="2020-07" db="EMBL/GenBank/DDBJ databases">
        <authorList>
            <person name="Criscuolo A."/>
        </authorList>
    </citation>
    <scope>NUCLEOTIDE SEQUENCE [LARGE SCALE GENOMIC DNA]</scope>
    <source>
        <strain evidence="11">CIP 111030</strain>
    </source>
</reference>
<dbReference type="GO" id="GO:0043190">
    <property type="term" value="C:ATP-binding cassette (ABC) transporter complex"/>
    <property type="evidence" value="ECO:0007669"/>
    <property type="project" value="InterPro"/>
</dbReference>
<feature type="transmembrane region" description="Helical" evidence="9">
    <location>
        <begin position="137"/>
        <end position="154"/>
    </location>
</feature>
<dbReference type="PANTHER" id="PTHR30477:SF13">
    <property type="entry name" value="IRON TRANSPORT SYSTEM MEMBRANE PROTEIN HI_0360-RELATED"/>
    <property type="match status" value="1"/>
</dbReference>
<dbReference type="GO" id="GO:0071281">
    <property type="term" value="P:cellular response to iron ion"/>
    <property type="evidence" value="ECO:0007669"/>
    <property type="project" value="UniProtKB-ARBA"/>
</dbReference>
<feature type="transmembrane region" description="Helical" evidence="9">
    <location>
        <begin position="94"/>
        <end position="112"/>
    </location>
</feature>
<dbReference type="EMBL" id="CAJEWE010000003">
    <property type="protein sequence ID" value="CAD2070546.1"/>
    <property type="molecule type" value="Genomic_DNA"/>
</dbReference>
<evidence type="ECO:0000256" key="7">
    <source>
        <dbReference type="ARBA" id="ARBA00073179"/>
    </source>
</evidence>
<feature type="transmembrane region" description="Helical" evidence="9">
    <location>
        <begin position="248"/>
        <end position="267"/>
    </location>
</feature>
<dbReference type="GO" id="GO:0055085">
    <property type="term" value="P:transmembrane transport"/>
    <property type="evidence" value="ECO:0007669"/>
    <property type="project" value="InterPro"/>
</dbReference>
<evidence type="ECO:0000256" key="2">
    <source>
        <dbReference type="ARBA" id="ARBA00008034"/>
    </source>
</evidence>
<evidence type="ECO:0000256" key="9">
    <source>
        <dbReference type="SAM" id="Phobius"/>
    </source>
</evidence>
<protein>
    <recommendedName>
        <fullName evidence="7">Manganese transport system membrane protein MntC</fullName>
    </recommendedName>
</protein>